<dbReference type="Pfam" id="PF00497">
    <property type="entry name" value="SBP_bac_3"/>
    <property type="match status" value="1"/>
</dbReference>
<evidence type="ECO:0000256" key="2">
    <source>
        <dbReference type="ARBA" id="ARBA00022729"/>
    </source>
</evidence>
<dbReference type="Gene3D" id="3.40.190.10">
    <property type="entry name" value="Periplasmic binding protein-like II"/>
    <property type="match status" value="2"/>
</dbReference>
<dbReference type="InterPro" id="IPR001638">
    <property type="entry name" value="Solute-binding_3/MltF_N"/>
</dbReference>
<evidence type="ECO:0000259" key="4">
    <source>
        <dbReference type="SMART" id="SM00062"/>
    </source>
</evidence>
<feature type="chain" id="PRO_5047024811" evidence="3">
    <location>
        <begin position="27"/>
        <end position="266"/>
    </location>
</feature>
<feature type="signal peptide" evidence="3">
    <location>
        <begin position="1"/>
        <end position="26"/>
    </location>
</feature>
<name>A0ABU9GPE7_9GAMM</name>
<comment type="caution">
    <text evidence="5">The sequence shown here is derived from an EMBL/GenBank/DDBJ whole genome shotgun (WGS) entry which is preliminary data.</text>
</comment>
<dbReference type="SMART" id="SM00062">
    <property type="entry name" value="PBPb"/>
    <property type="match status" value="1"/>
</dbReference>
<dbReference type="Proteomes" id="UP001369082">
    <property type="component" value="Unassembled WGS sequence"/>
</dbReference>
<protein>
    <submittedName>
        <fullName evidence="5">Transporter substrate-binding domain-containing protein</fullName>
    </submittedName>
</protein>
<comment type="similarity">
    <text evidence="1">Belongs to the bacterial solute-binding protein 3 family.</text>
</comment>
<dbReference type="PANTHER" id="PTHR35936">
    <property type="entry name" value="MEMBRANE-BOUND LYTIC MUREIN TRANSGLYCOSYLASE F"/>
    <property type="match status" value="1"/>
</dbReference>
<dbReference type="RefSeq" id="WP_341597178.1">
    <property type="nucleotide sequence ID" value="NZ_JBAKAZ010000016.1"/>
</dbReference>
<dbReference type="EMBL" id="JBAKAZ010000016">
    <property type="protein sequence ID" value="MEL0629166.1"/>
    <property type="molecule type" value="Genomic_DNA"/>
</dbReference>
<gene>
    <name evidence="5" type="ORF">V6256_06055</name>
</gene>
<accession>A0ABU9GPE7</accession>
<evidence type="ECO:0000256" key="1">
    <source>
        <dbReference type="ARBA" id="ARBA00010333"/>
    </source>
</evidence>
<keyword evidence="2 3" id="KW-0732">Signal</keyword>
<dbReference type="SUPFAM" id="SSF53850">
    <property type="entry name" value="Periplasmic binding protein-like II"/>
    <property type="match status" value="1"/>
</dbReference>
<reference evidence="5 6" key="1">
    <citation type="submission" date="2024-02" db="EMBL/GenBank/DDBJ databases">
        <title>Bacteria isolated from the canopy kelp, Nereocystis luetkeana.</title>
        <authorList>
            <person name="Pfister C.A."/>
            <person name="Younker I.T."/>
            <person name="Light S.H."/>
        </authorList>
    </citation>
    <scope>NUCLEOTIDE SEQUENCE [LARGE SCALE GENOMIC DNA]</scope>
    <source>
        <strain evidence="5 6">TI.1.05</strain>
    </source>
</reference>
<organism evidence="5 6">
    <name type="scientific">Psychromonas aquatilis</name>
    <dbReference type="NCBI Taxonomy" id="2005072"/>
    <lineage>
        <taxon>Bacteria</taxon>
        <taxon>Pseudomonadati</taxon>
        <taxon>Pseudomonadota</taxon>
        <taxon>Gammaproteobacteria</taxon>
        <taxon>Alteromonadales</taxon>
        <taxon>Psychromonadaceae</taxon>
        <taxon>Psychromonas</taxon>
    </lineage>
</organism>
<evidence type="ECO:0000256" key="3">
    <source>
        <dbReference type="SAM" id="SignalP"/>
    </source>
</evidence>
<evidence type="ECO:0000313" key="6">
    <source>
        <dbReference type="Proteomes" id="UP001369082"/>
    </source>
</evidence>
<proteinExistence type="inferred from homology"/>
<sequence length="266" mass="28693">MKKAKKIFTSTLLAAAIGISSVSTWAATALTEGKITVGMEIAYPPFESYDGDKVVGFDPELTALLANKMDLDYTFSDNKFTALILGLASNNFDVVISGMYIIPDRLKAADAIPYARTGASIMVAKGSAIQPKAGEELCGLKVGLQQGTTWVKTLHELSESYCVTEGLEPIQVQEFPTAPEVTQAMLSKNIQVQLEIAGAAKMLVERTKGRVEIASTTLVFPQTLGIYVKKGNDQLKTQLTEAMAEIKADGSYQQLLTKYELAPVVD</sequence>
<feature type="domain" description="Solute-binding protein family 3/N-terminal" evidence="4">
    <location>
        <begin position="34"/>
        <end position="263"/>
    </location>
</feature>
<keyword evidence="6" id="KW-1185">Reference proteome</keyword>
<evidence type="ECO:0000313" key="5">
    <source>
        <dbReference type="EMBL" id="MEL0629166.1"/>
    </source>
</evidence>
<dbReference type="PANTHER" id="PTHR35936:SF17">
    <property type="entry name" value="ARGININE-BINDING EXTRACELLULAR PROTEIN ARTP"/>
    <property type="match status" value="1"/>
</dbReference>